<feature type="compositionally biased region" description="Low complexity" evidence="1">
    <location>
        <begin position="36"/>
        <end position="45"/>
    </location>
</feature>
<organism evidence="2 3">
    <name type="scientific">Ophiostoma piceae (strain UAMH 11346)</name>
    <name type="common">Sap stain fungus</name>
    <dbReference type="NCBI Taxonomy" id="1262450"/>
    <lineage>
        <taxon>Eukaryota</taxon>
        <taxon>Fungi</taxon>
        <taxon>Dikarya</taxon>
        <taxon>Ascomycota</taxon>
        <taxon>Pezizomycotina</taxon>
        <taxon>Sordariomycetes</taxon>
        <taxon>Sordariomycetidae</taxon>
        <taxon>Ophiostomatales</taxon>
        <taxon>Ophiostomataceae</taxon>
        <taxon>Ophiostoma</taxon>
    </lineage>
</organism>
<dbReference type="OMA" id="LSCTITT"/>
<sequence length="105" mass="11139">MPQGTIKKSAKPTSSSHKAKKDAYKASDAPKRGVRVVKAPKSSKAVKNHVNTAKMMKKFSAGVGAKTEAMLGERAGHLELIGPGKKKGADRKTDKAHQAGSRRFG</sequence>
<protein>
    <submittedName>
        <fullName evidence="2">Kinetochore protein</fullName>
    </submittedName>
</protein>
<proteinExistence type="predicted"/>
<dbReference type="HOGENOM" id="CLU_157438_2_0_1"/>
<evidence type="ECO:0000256" key="1">
    <source>
        <dbReference type="SAM" id="MobiDB-lite"/>
    </source>
</evidence>
<evidence type="ECO:0000313" key="2">
    <source>
        <dbReference type="EMBL" id="EPE02165.1"/>
    </source>
</evidence>
<dbReference type="InterPro" id="IPR019034">
    <property type="entry name" value="UPF0390"/>
</dbReference>
<dbReference type="AlphaFoldDB" id="S3CNM9"/>
<feature type="compositionally biased region" description="Basic and acidic residues" evidence="1">
    <location>
        <begin position="21"/>
        <end position="31"/>
    </location>
</feature>
<dbReference type="VEuPathDB" id="FungiDB:F503_08472"/>
<dbReference type="STRING" id="1262450.S3CNM9"/>
<feature type="region of interest" description="Disordered" evidence="1">
    <location>
        <begin position="76"/>
        <end position="105"/>
    </location>
</feature>
<feature type="region of interest" description="Disordered" evidence="1">
    <location>
        <begin position="1"/>
        <end position="47"/>
    </location>
</feature>
<gene>
    <name evidence="2" type="ORF">F503_08472</name>
</gene>
<dbReference type="Pfam" id="PF09495">
    <property type="entry name" value="DUF2462"/>
    <property type="match status" value="1"/>
</dbReference>
<evidence type="ECO:0000313" key="3">
    <source>
        <dbReference type="Proteomes" id="UP000016923"/>
    </source>
</evidence>
<keyword evidence="3" id="KW-1185">Reference proteome</keyword>
<accession>S3CNM9</accession>
<dbReference type="eggNOG" id="ENOG502S9QD">
    <property type="taxonomic scope" value="Eukaryota"/>
</dbReference>
<dbReference type="EMBL" id="KE148185">
    <property type="protein sequence ID" value="EPE02165.1"/>
    <property type="molecule type" value="Genomic_DNA"/>
</dbReference>
<name>S3CNM9_OPHP1</name>
<dbReference type="OrthoDB" id="5239630at2759"/>
<reference evidence="2 3" key="1">
    <citation type="journal article" date="2013" name="BMC Genomics">
        <title>The genome and transcriptome of the pine saprophyte Ophiostoma piceae, and a comparison with the bark beetle-associated pine pathogen Grosmannia clavigera.</title>
        <authorList>
            <person name="Haridas S."/>
            <person name="Wang Y."/>
            <person name="Lim L."/>
            <person name="Massoumi Alamouti S."/>
            <person name="Jackman S."/>
            <person name="Docking R."/>
            <person name="Robertson G."/>
            <person name="Birol I."/>
            <person name="Bohlmann J."/>
            <person name="Breuil C."/>
        </authorList>
    </citation>
    <scope>NUCLEOTIDE SEQUENCE [LARGE SCALE GENOMIC DNA]</scope>
    <source>
        <strain evidence="2 3">UAMH 11346</strain>
    </source>
</reference>
<dbReference type="Proteomes" id="UP000016923">
    <property type="component" value="Unassembled WGS sequence"/>
</dbReference>